<name>C1EIY2_MICCC</name>
<dbReference type="GeneID" id="8249614"/>
<keyword evidence="5" id="KW-0539">Nucleus</keyword>
<dbReference type="PANTHER" id="PTHR32467:SF213">
    <property type="entry name" value="OS03G0770700 PROTEIN"/>
    <property type="match status" value="1"/>
</dbReference>
<dbReference type="EMBL" id="CP001334">
    <property type="protein sequence ID" value="ACO68094.1"/>
    <property type="molecule type" value="Genomic_DNA"/>
</dbReference>
<sequence>MSLEPAELSPREAAELILSLGGGPAAGRARAPAPPHDTRAPRVKAKAKKDFPRGGGGGGGGGERATGTPRRPPGAPRPARPRTDEPIDPSSGGSMKRSRLDLTEDLTRDATPPLHPPAPSPPVASRPDEPERKRQRRAPVRIQPDVEDDARMGNRGVLGLERLSREQQREFWRLAARTGESAREEGEAKLSKEEAKGEHADADQSTKVAGVDPTRARGRFRGVTRYKRTGRYEAHIWDRGRQKHLGSFAAATAAASAYDKTAIKFRGWDASPLNFPAESYAADDEFRRDLATLTKGEFVAKTCAAGRAGRRAGGGGGGEGPEAPSPPPRSTPPASGLSPGGLTLADALVRAQMLEDPGCAPKPQHVLTLAPPGATAETSHSGSESESGGSGSGAGSGTNSDKSGADSDSRDPRPLDPSRIVAVDPPIGSTPVGTPSAPWVGTPSANPPPRRADVLALARAFIVGGVVTAEVATNFPRELLAAASRELELANARGRAVGCRGGCRGGADDDGAVDGEDANARLLNKATRAAAKAMADSTVDVAGAPAADPPAPPATSAPPSAPHRHPPSPPGPTRASPCTPAHPPRARSNAGFKRGDTSSSHKGVTRHRRSGRWEAHMWSRELGKQLYLGGFDAECEAARAFDVCSLKKWRDERGASSAAAAAAATGNFPFGTSKAPGLNFPPGEYRDLVPALDSMSLEGVIAAVRQGKLREHRA</sequence>
<evidence type="ECO:0000256" key="5">
    <source>
        <dbReference type="ARBA" id="ARBA00023242"/>
    </source>
</evidence>
<dbReference type="GO" id="GO:0003677">
    <property type="term" value="F:DNA binding"/>
    <property type="evidence" value="ECO:0007669"/>
    <property type="project" value="UniProtKB-KW"/>
</dbReference>
<feature type="compositionally biased region" description="Pro residues" evidence="6">
    <location>
        <begin position="547"/>
        <end position="572"/>
    </location>
</feature>
<dbReference type="InterPro" id="IPR036955">
    <property type="entry name" value="AP2/ERF_dom_sf"/>
</dbReference>
<evidence type="ECO:0000256" key="3">
    <source>
        <dbReference type="ARBA" id="ARBA00023125"/>
    </source>
</evidence>
<feature type="region of interest" description="Disordered" evidence="6">
    <location>
        <begin position="307"/>
        <end position="341"/>
    </location>
</feature>
<evidence type="ECO:0000256" key="1">
    <source>
        <dbReference type="ARBA" id="ARBA00004123"/>
    </source>
</evidence>
<dbReference type="Gene3D" id="3.30.730.10">
    <property type="entry name" value="AP2/ERF domain"/>
    <property type="match status" value="2"/>
</dbReference>
<feature type="compositionally biased region" description="Basic and acidic residues" evidence="6">
    <location>
        <begin position="98"/>
        <end position="108"/>
    </location>
</feature>
<dbReference type="RefSeq" id="XP_002506836.1">
    <property type="nucleotide sequence ID" value="XM_002506790.1"/>
</dbReference>
<dbReference type="OrthoDB" id="207175at2759"/>
<feature type="domain" description="AP2/ERF" evidence="7">
    <location>
        <begin position="219"/>
        <end position="276"/>
    </location>
</feature>
<dbReference type="SUPFAM" id="SSF54171">
    <property type="entry name" value="DNA-binding domain"/>
    <property type="match status" value="2"/>
</dbReference>
<proteinExistence type="predicted"/>
<feature type="compositionally biased region" description="Basic and acidic residues" evidence="6">
    <location>
        <begin position="403"/>
        <end position="416"/>
    </location>
</feature>
<dbReference type="GO" id="GO:0005634">
    <property type="term" value="C:nucleus"/>
    <property type="evidence" value="ECO:0007669"/>
    <property type="project" value="UniProtKB-SubCell"/>
</dbReference>
<feature type="compositionally biased region" description="Pro residues" evidence="6">
    <location>
        <begin position="113"/>
        <end position="124"/>
    </location>
</feature>
<keyword evidence="4" id="KW-0804">Transcription</keyword>
<evidence type="ECO:0000256" key="4">
    <source>
        <dbReference type="ARBA" id="ARBA00023163"/>
    </source>
</evidence>
<keyword evidence="2" id="KW-0805">Transcription regulation</keyword>
<feature type="compositionally biased region" description="Gly residues" evidence="6">
    <location>
        <begin position="53"/>
        <end position="64"/>
    </location>
</feature>
<feature type="region of interest" description="Disordered" evidence="6">
    <location>
        <begin position="176"/>
        <end position="214"/>
    </location>
</feature>
<dbReference type="GO" id="GO:0003700">
    <property type="term" value="F:DNA-binding transcription factor activity"/>
    <property type="evidence" value="ECO:0007669"/>
    <property type="project" value="InterPro"/>
</dbReference>
<feature type="region of interest" description="Disordered" evidence="6">
    <location>
        <begin position="542"/>
        <end position="612"/>
    </location>
</feature>
<dbReference type="PANTHER" id="PTHR32467">
    <property type="entry name" value="AP2-LIKE ETHYLENE-RESPONSIVE TRANSCRIPTION FACTOR"/>
    <property type="match status" value="1"/>
</dbReference>
<evidence type="ECO:0000256" key="6">
    <source>
        <dbReference type="SAM" id="MobiDB-lite"/>
    </source>
</evidence>
<accession>C1EIY2</accession>
<keyword evidence="3" id="KW-0238">DNA-binding</keyword>
<comment type="subcellular location">
    <subcellularLocation>
        <location evidence="1">Nucleus</location>
    </subcellularLocation>
</comment>
<feature type="region of interest" description="Disordered" evidence="6">
    <location>
        <begin position="1"/>
        <end position="159"/>
    </location>
</feature>
<gene>
    <name evidence="8" type="ORF">MICPUN_64742</name>
</gene>
<dbReference type="PROSITE" id="PS51032">
    <property type="entry name" value="AP2_ERF"/>
    <property type="match status" value="2"/>
</dbReference>
<dbReference type="AlphaFoldDB" id="C1EIY2"/>
<feature type="region of interest" description="Disordered" evidence="6">
    <location>
        <begin position="357"/>
        <end position="447"/>
    </location>
</feature>
<evidence type="ECO:0000313" key="9">
    <source>
        <dbReference type="Proteomes" id="UP000002009"/>
    </source>
</evidence>
<dbReference type="InterPro" id="IPR016177">
    <property type="entry name" value="DNA-bd_dom_sf"/>
</dbReference>
<reference evidence="8 9" key="1">
    <citation type="journal article" date="2009" name="Science">
        <title>Green evolution and dynamic adaptations revealed by genomes of the marine picoeukaryotes Micromonas.</title>
        <authorList>
            <person name="Worden A.Z."/>
            <person name="Lee J.H."/>
            <person name="Mock T."/>
            <person name="Rouze P."/>
            <person name="Simmons M.P."/>
            <person name="Aerts A.L."/>
            <person name="Allen A.E."/>
            <person name="Cuvelier M.L."/>
            <person name="Derelle E."/>
            <person name="Everett M.V."/>
            <person name="Foulon E."/>
            <person name="Grimwood J."/>
            <person name="Gundlach H."/>
            <person name="Henrissat B."/>
            <person name="Napoli C."/>
            <person name="McDonald S.M."/>
            <person name="Parker M.S."/>
            <person name="Rombauts S."/>
            <person name="Salamov A."/>
            <person name="Von Dassow P."/>
            <person name="Badger J.H."/>
            <person name="Coutinho P.M."/>
            <person name="Demir E."/>
            <person name="Dubchak I."/>
            <person name="Gentemann C."/>
            <person name="Eikrem W."/>
            <person name="Gready J.E."/>
            <person name="John U."/>
            <person name="Lanier W."/>
            <person name="Lindquist E.A."/>
            <person name="Lucas S."/>
            <person name="Mayer K.F."/>
            <person name="Moreau H."/>
            <person name="Not F."/>
            <person name="Otillar R."/>
            <person name="Panaud O."/>
            <person name="Pangilinan J."/>
            <person name="Paulsen I."/>
            <person name="Piegu B."/>
            <person name="Poliakov A."/>
            <person name="Robbens S."/>
            <person name="Schmutz J."/>
            <person name="Toulza E."/>
            <person name="Wyss T."/>
            <person name="Zelensky A."/>
            <person name="Zhou K."/>
            <person name="Armbrust E.V."/>
            <person name="Bhattacharya D."/>
            <person name="Goodenough U.W."/>
            <person name="Van de Peer Y."/>
            <person name="Grigoriev I.V."/>
        </authorList>
    </citation>
    <scope>NUCLEOTIDE SEQUENCE [LARGE SCALE GENOMIC DNA]</scope>
    <source>
        <strain evidence="9">RCC299 / NOUM17</strain>
    </source>
</reference>
<feature type="compositionally biased region" description="Low complexity" evidence="6">
    <location>
        <begin position="374"/>
        <end position="387"/>
    </location>
</feature>
<dbReference type="Proteomes" id="UP000002009">
    <property type="component" value="Chromosome 16"/>
</dbReference>
<keyword evidence="9" id="KW-1185">Reference proteome</keyword>
<evidence type="ECO:0000256" key="2">
    <source>
        <dbReference type="ARBA" id="ARBA00023015"/>
    </source>
</evidence>
<feature type="compositionally biased region" description="Gly residues" evidence="6">
    <location>
        <begin position="311"/>
        <end position="320"/>
    </location>
</feature>
<protein>
    <recommendedName>
        <fullName evidence="7">AP2/ERF domain-containing protein</fullName>
    </recommendedName>
</protein>
<evidence type="ECO:0000259" key="7">
    <source>
        <dbReference type="PROSITE" id="PS51032"/>
    </source>
</evidence>
<feature type="compositionally biased region" description="Basic and acidic residues" evidence="6">
    <location>
        <begin position="180"/>
        <end position="204"/>
    </location>
</feature>
<dbReference type="KEGG" id="mis:MICPUN_64742"/>
<feature type="domain" description="AP2/ERF" evidence="7">
    <location>
        <begin position="600"/>
        <end position="669"/>
    </location>
</feature>
<dbReference type="CDD" id="cd00018">
    <property type="entry name" value="AP2"/>
    <property type="match status" value="1"/>
</dbReference>
<organism evidence="8 9">
    <name type="scientific">Micromonas commoda (strain RCC299 / NOUM17 / CCMP2709)</name>
    <name type="common">Picoplanktonic green alga</name>
    <dbReference type="NCBI Taxonomy" id="296587"/>
    <lineage>
        <taxon>Eukaryota</taxon>
        <taxon>Viridiplantae</taxon>
        <taxon>Chlorophyta</taxon>
        <taxon>Mamiellophyceae</taxon>
        <taxon>Mamiellales</taxon>
        <taxon>Mamiellaceae</taxon>
        <taxon>Micromonas</taxon>
    </lineage>
</organism>
<dbReference type="STRING" id="296587.C1EIY2"/>
<dbReference type="SMART" id="SM00380">
    <property type="entry name" value="AP2"/>
    <property type="match status" value="2"/>
</dbReference>
<dbReference type="InParanoid" id="C1EIY2"/>
<evidence type="ECO:0000313" key="8">
    <source>
        <dbReference type="EMBL" id="ACO68094.1"/>
    </source>
</evidence>
<dbReference type="InterPro" id="IPR001471">
    <property type="entry name" value="AP2/ERF_dom"/>
</dbReference>